<gene>
    <name evidence="2" type="ORF">SCD90_10170</name>
</gene>
<feature type="region of interest" description="Disordered" evidence="1">
    <location>
        <begin position="1"/>
        <end position="24"/>
    </location>
</feature>
<comment type="caution">
    <text evidence="2">The sequence shown here is derived from an EMBL/GenBank/DDBJ whole genome shotgun (WGS) entry which is preliminary data.</text>
</comment>
<evidence type="ECO:0000313" key="2">
    <source>
        <dbReference type="EMBL" id="MDX6806432.1"/>
    </source>
</evidence>
<dbReference type="Gene3D" id="2.40.10.270">
    <property type="entry name" value="Bacteriophage SPP1 head-tail adaptor protein"/>
    <property type="match status" value="1"/>
</dbReference>
<evidence type="ECO:0000313" key="3">
    <source>
        <dbReference type="Proteomes" id="UP001274321"/>
    </source>
</evidence>
<dbReference type="InterPro" id="IPR008767">
    <property type="entry name" value="Phage_SPP1_head-tail_adaptor"/>
</dbReference>
<protein>
    <submittedName>
        <fullName evidence="2">Phage head closure protein</fullName>
    </submittedName>
</protein>
<dbReference type="EMBL" id="JAXAFJ010000005">
    <property type="protein sequence ID" value="MDX6806432.1"/>
    <property type="molecule type" value="Genomic_DNA"/>
</dbReference>
<dbReference type="Pfam" id="PF05521">
    <property type="entry name" value="Phage_HCP"/>
    <property type="match status" value="1"/>
</dbReference>
<keyword evidence="3" id="KW-1185">Reference proteome</keyword>
<name>A0ABU4RNM9_9HYPH</name>
<accession>A0ABU4RNM9</accession>
<dbReference type="RefSeq" id="WP_319844560.1">
    <property type="nucleotide sequence ID" value="NZ_JAXAFJ010000005.1"/>
</dbReference>
<feature type="compositionally biased region" description="Polar residues" evidence="1">
    <location>
        <begin position="10"/>
        <end position="19"/>
    </location>
</feature>
<dbReference type="NCBIfam" id="TIGR01563">
    <property type="entry name" value="gp16_SPP1"/>
    <property type="match status" value="1"/>
</dbReference>
<evidence type="ECO:0000256" key="1">
    <source>
        <dbReference type="SAM" id="MobiDB-lite"/>
    </source>
</evidence>
<proteinExistence type="predicted"/>
<dbReference type="Proteomes" id="UP001274321">
    <property type="component" value="Unassembled WGS sequence"/>
</dbReference>
<sequence>MKAGKLDRQLTLQRSTTAPNEFGTPVETWSTVATLRAELVSGGTDEAARAHGDSAETMLTFRTRYSPGVSVADRLTFEGRAYDIKALSEIGRRRELEIRALARGF</sequence>
<dbReference type="InterPro" id="IPR038666">
    <property type="entry name" value="SSP1_head-tail_sf"/>
</dbReference>
<organism evidence="2 3">
    <name type="scientific">Terrihabitans rhizophilus</name>
    <dbReference type="NCBI Taxonomy" id="3092662"/>
    <lineage>
        <taxon>Bacteria</taxon>
        <taxon>Pseudomonadati</taxon>
        <taxon>Pseudomonadota</taxon>
        <taxon>Alphaproteobacteria</taxon>
        <taxon>Hyphomicrobiales</taxon>
        <taxon>Terrihabitans</taxon>
    </lineage>
</organism>
<reference evidence="2 3" key="1">
    <citation type="submission" date="2023-11" db="EMBL/GenBank/DDBJ databases">
        <authorList>
            <person name="Bao R."/>
        </authorList>
    </citation>
    <scope>NUCLEOTIDE SEQUENCE [LARGE SCALE GENOMIC DNA]</scope>
    <source>
        <strain evidence="2 3">PJ23</strain>
    </source>
</reference>